<proteinExistence type="predicted"/>
<reference evidence="1" key="1">
    <citation type="submission" date="2024-02" db="EMBL/GenBank/DDBJ databases">
        <authorList>
            <consortium name="ELIXIR-Norway"/>
            <consortium name="Elixir Norway"/>
        </authorList>
    </citation>
    <scope>NUCLEOTIDE SEQUENCE</scope>
</reference>
<sequence length="78" mass="8206">MVGGIMWKNLAKVVRVATAPTVAVSNAAFCSACTTTPSLQVPSSALVRATSCTCQQAMAIQHHNSFGRGKPVSWEIDD</sequence>
<evidence type="ECO:0000313" key="2">
    <source>
        <dbReference type="Proteomes" id="UP001497444"/>
    </source>
</evidence>
<gene>
    <name evidence="1" type="ORF">CSSPJE1EN1_LOCUS22042</name>
</gene>
<dbReference type="Proteomes" id="UP001497444">
    <property type="component" value="Chromosome 7"/>
</dbReference>
<dbReference type="EMBL" id="OZ020102">
    <property type="protein sequence ID" value="CAK9276564.1"/>
    <property type="molecule type" value="Genomic_DNA"/>
</dbReference>
<organism evidence="1 2">
    <name type="scientific">Sphagnum jensenii</name>
    <dbReference type="NCBI Taxonomy" id="128206"/>
    <lineage>
        <taxon>Eukaryota</taxon>
        <taxon>Viridiplantae</taxon>
        <taxon>Streptophyta</taxon>
        <taxon>Embryophyta</taxon>
        <taxon>Bryophyta</taxon>
        <taxon>Sphagnophytina</taxon>
        <taxon>Sphagnopsida</taxon>
        <taxon>Sphagnales</taxon>
        <taxon>Sphagnaceae</taxon>
        <taxon>Sphagnum</taxon>
    </lineage>
</organism>
<evidence type="ECO:0000313" key="1">
    <source>
        <dbReference type="EMBL" id="CAK9276564.1"/>
    </source>
</evidence>
<accession>A0ABP0XBV5</accession>
<protein>
    <recommendedName>
        <fullName evidence="3">Secreted protein</fullName>
    </recommendedName>
</protein>
<name>A0ABP0XBV5_9BRYO</name>
<evidence type="ECO:0008006" key="3">
    <source>
        <dbReference type="Google" id="ProtNLM"/>
    </source>
</evidence>
<keyword evidence="2" id="KW-1185">Reference proteome</keyword>